<name>A0ACA9M2F7_9GLOM</name>
<protein>
    <submittedName>
        <fullName evidence="1">1721_t:CDS:1</fullName>
    </submittedName>
</protein>
<evidence type="ECO:0000313" key="2">
    <source>
        <dbReference type="Proteomes" id="UP000789366"/>
    </source>
</evidence>
<comment type="caution">
    <text evidence="1">The sequence shown here is derived from an EMBL/GenBank/DDBJ whole genome shotgun (WGS) entry which is preliminary data.</text>
</comment>
<sequence>MAFIETLVEGKILVKALIDTSSKFNTVSRRLFNKLEEDYGLEGISDDDLIGEEIKCLDLQFYYKGKAKMSFGFFSETCNHNAKIVIDGMSIPLIEKNSNRTSSTKNNLFDSSDSETETNSSNFNFYNCPRKKKCMPSHFMTTSNLRPKSDLTLEELTNMLKKLSLRGKDNKY</sequence>
<keyword evidence="2" id="KW-1185">Reference proteome</keyword>
<accession>A0ACA9M2F7</accession>
<proteinExistence type="predicted"/>
<organism evidence="1 2">
    <name type="scientific">Cetraspora pellucida</name>
    <dbReference type="NCBI Taxonomy" id="1433469"/>
    <lineage>
        <taxon>Eukaryota</taxon>
        <taxon>Fungi</taxon>
        <taxon>Fungi incertae sedis</taxon>
        <taxon>Mucoromycota</taxon>
        <taxon>Glomeromycotina</taxon>
        <taxon>Glomeromycetes</taxon>
        <taxon>Diversisporales</taxon>
        <taxon>Gigasporaceae</taxon>
        <taxon>Cetraspora</taxon>
    </lineage>
</organism>
<gene>
    <name evidence="1" type="ORF">SPELUC_LOCUS5485</name>
</gene>
<reference evidence="1" key="1">
    <citation type="submission" date="2021-06" db="EMBL/GenBank/DDBJ databases">
        <authorList>
            <person name="Kallberg Y."/>
            <person name="Tangrot J."/>
            <person name="Rosling A."/>
        </authorList>
    </citation>
    <scope>NUCLEOTIDE SEQUENCE</scope>
    <source>
        <strain evidence="1">28 12/20/2015</strain>
    </source>
</reference>
<dbReference type="EMBL" id="CAJVPW010005624">
    <property type="protein sequence ID" value="CAG8557980.1"/>
    <property type="molecule type" value="Genomic_DNA"/>
</dbReference>
<evidence type="ECO:0000313" key="1">
    <source>
        <dbReference type="EMBL" id="CAG8557980.1"/>
    </source>
</evidence>
<dbReference type="Proteomes" id="UP000789366">
    <property type="component" value="Unassembled WGS sequence"/>
</dbReference>